<accession>A0A9W9QUN3</accession>
<proteinExistence type="predicted"/>
<name>A0A9W9QUN3_PENBR</name>
<protein>
    <submittedName>
        <fullName evidence="2">Uncharacterized protein</fullName>
    </submittedName>
</protein>
<dbReference type="EMBL" id="JAPZBQ010000002">
    <property type="protein sequence ID" value="KAJ5345990.1"/>
    <property type="molecule type" value="Genomic_DNA"/>
</dbReference>
<reference evidence="2" key="1">
    <citation type="submission" date="2022-12" db="EMBL/GenBank/DDBJ databases">
        <authorList>
            <person name="Petersen C."/>
        </authorList>
    </citation>
    <scope>NUCLEOTIDE SEQUENCE</scope>
    <source>
        <strain evidence="2">IBT 35673</strain>
    </source>
</reference>
<dbReference type="AlphaFoldDB" id="A0A9W9QUN3"/>
<comment type="caution">
    <text evidence="2">The sequence shown here is derived from an EMBL/GenBank/DDBJ whole genome shotgun (WGS) entry which is preliminary data.</text>
</comment>
<evidence type="ECO:0000313" key="2">
    <source>
        <dbReference type="EMBL" id="KAJ5345990.1"/>
    </source>
</evidence>
<feature type="compositionally biased region" description="Basic and acidic residues" evidence="1">
    <location>
        <begin position="22"/>
        <end position="31"/>
    </location>
</feature>
<organism evidence="2 3">
    <name type="scientific">Penicillium brevicompactum</name>
    <dbReference type="NCBI Taxonomy" id="5074"/>
    <lineage>
        <taxon>Eukaryota</taxon>
        <taxon>Fungi</taxon>
        <taxon>Dikarya</taxon>
        <taxon>Ascomycota</taxon>
        <taxon>Pezizomycotina</taxon>
        <taxon>Eurotiomycetes</taxon>
        <taxon>Eurotiomycetidae</taxon>
        <taxon>Eurotiales</taxon>
        <taxon>Aspergillaceae</taxon>
        <taxon>Penicillium</taxon>
    </lineage>
</organism>
<feature type="compositionally biased region" description="Basic and acidic residues" evidence="1">
    <location>
        <begin position="1"/>
        <end position="11"/>
    </location>
</feature>
<evidence type="ECO:0000256" key="1">
    <source>
        <dbReference type="SAM" id="MobiDB-lite"/>
    </source>
</evidence>
<dbReference type="Proteomes" id="UP001147695">
    <property type="component" value="Unassembled WGS sequence"/>
</dbReference>
<gene>
    <name evidence="2" type="ORF">N7452_003994</name>
</gene>
<evidence type="ECO:0000313" key="3">
    <source>
        <dbReference type="Proteomes" id="UP001147695"/>
    </source>
</evidence>
<sequence length="83" mass="9452">MARNFPEDTKRAIRSRVSPQSADHELNELRGRHLRPPSTHTLQYWSPSEIENGHTTQSTQPASKQTSAPPLLACMPRTIFMVR</sequence>
<reference evidence="2" key="2">
    <citation type="journal article" date="2023" name="IMA Fungus">
        <title>Comparative genomic study of the Penicillium genus elucidates a diverse pangenome and 15 lateral gene transfer events.</title>
        <authorList>
            <person name="Petersen C."/>
            <person name="Sorensen T."/>
            <person name="Nielsen M.R."/>
            <person name="Sondergaard T.E."/>
            <person name="Sorensen J.L."/>
            <person name="Fitzpatrick D.A."/>
            <person name="Frisvad J.C."/>
            <person name="Nielsen K.L."/>
        </authorList>
    </citation>
    <scope>NUCLEOTIDE SEQUENCE</scope>
    <source>
        <strain evidence="2">IBT 35673</strain>
    </source>
</reference>
<feature type="region of interest" description="Disordered" evidence="1">
    <location>
        <begin position="1"/>
        <end position="71"/>
    </location>
</feature>
<feature type="compositionally biased region" description="Polar residues" evidence="1">
    <location>
        <begin position="53"/>
        <end position="68"/>
    </location>
</feature>